<evidence type="ECO:0000256" key="1">
    <source>
        <dbReference type="ARBA" id="ARBA00023172"/>
    </source>
</evidence>
<gene>
    <name evidence="3" type="ORF">PGLA2088_LOCUS9611</name>
</gene>
<dbReference type="InterPro" id="IPR013762">
    <property type="entry name" value="Integrase-like_cat_sf"/>
</dbReference>
<dbReference type="AlphaFoldDB" id="A0A813IG27"/>
<evidence type="ECO:0000313" key="4">
    <source>
        <dbReference type="Proteomes" id="UP000626109"/>
    </source>
</evidence>
<protein>
    <recommendedName>
        <fullName evidence="2">Tyr recombinase domain-containing protein</fullName>
    </recommendedName>
</protein>
<dbReference type="PROSITE" id="PS51898">
    <property type="entry name" value="TYR_RECOMBINASE"/>
    <property type="match status" value="1"/>
</dbReference>
<feature type="domain" description="Tyr recombinase" evidence="2">
    <location>
        <begin position="43"/>
        <end position="220"/>
    </location>
</feature>
<evidence type="ECO:0000259" key="2">
    <source>
        <dbReference type="PROSITE" id="PS51898"/>
    </source>
</evidence>
<dbReference type="SUPFAM" id="SSF56349">
    <property type="entry name" value="DNA breaking-rejoining enzymes"/>
    <property type="match status" value="1"/>
</dbReference>
<proteinExistence type="predicted"/>
<dbReference type="InterPro" id="IPR002104">
    <property type="entry name" value="Integrase_catalytic"/>
</dbReference>
<reference evidence="3" key="1">
    <citation type="submission" date="2021-02" db="EMBL/GenBank/DDBJ databases">
        <authorList>
            <person name="Dougan E. K."/>
            <person name="Rhodes N."/>
            <person name="Thang M."/>
            <person name="Chan C."/>
        </authorList>
    </citation>
    <scope>NUCLEOTIDE SEQUENCE</scope>
</reference>
<dbReference type="InterPro" id="IPR011010">
    <property type="entry name" value="DNA_brk_join_enz"/>
</dbReference>
<dbReference type="EMBL" id="CAJNNW010010664">
    <property type="protein sequence ID" value="CAE8652318.1"/>
    <property type="molecule type" value="Genomic_DNA"/>
</dbReference>
<dbReference type="Proteomes" id="UP000626109">
    <property type="component" value="Unassembled WGS sequence"/>
</dbReference>
<keyword evidence="1" id="KW-0233">DNA recombination</keyword>
<dbReference type="CDD" id="cd00397">
    <property type="entry name" value="DNA_BRE_C"/>
    <property type="match status" value="1"/>
</dbReference>
<dbReference type="Pfam" id="PF00589">
    <property type="entry name" value="Phage_integrase"/>
    <property type="match status" value="1"/>
</dbReference>
<organism evidence="3 4">
    <name type="scientific">Polarella glacialis</name>
    <name type="common">Dinoflagellate</name>
    <dbReference type="NCBI Taxonomy" id="89957"/>
    <lineage>
        <taxon>Eukaryota</taxon>
        <taxon>Sar</taxon>
        <taxon>Alveolata</taxon>
        <taxon>Dinophyceae</taxon>
        <taxon>Suessiales</taxon>
        <taxon>Suessiaceae</taxon>
        <taxon>Polarella</taxon>
    </lineage>
</organism>
<name>A0A813IG27_POLGL</name>
<evidence type="ECO:0000313" key="3">
    <source>
        <dbReference type="EMBL" id="CAE8652318.1"/>
    </source>
</evidence>
<dbReference type="GO" id="GO:0006310">
    <property type="term" value="P:DNA recombination"/>
    <property type="evidence" value="ECO:0007669"/>
    <property type="project" value="UniProtKB-KW"/>
</dbReference>
<accession>A0A813IG27</accession>
<dbReference type="GO" id="GO:0003677">
    <property type="term" value="F:DNA binding"/>
    <property type="evidence" value="ECO:0007669"/>
    <property type="project" value="InterPro"/>
</dbReference>
<comment type="caution">
    <text evidence="3">The sequence shown here is derived from an EMBL/GenBank/DDBJ whole genome shotgun (WGS) entry which is preliminary data.</text>
</comment>
<dbReference type="Gene3D" id="1.10.443.10">
    <property type="entry name" value="Intergrase catalytic core"/>
    <property type="match status" value="1"/>
</dbReference>
<sequence>MTQNQSRQDSVILVAALHKISPGKKLPGSRKFLEAWASTQPISQAPACPEEVAFALANLAVAVGQSAIGAAMLLTFCGLRIGEAIALVGDKVVFMPDAVILFIDVSKRGRDQRVVLTNPVVIAWLHNYSKQAKVKPDQKFCNTSYSKYRFWLKRLCDMLGVGDLGFSSHSFRRGGASSLLIKGVPISNIVEFGRWANENSCRDYLRRGEVYQLRLKTQLSPHLWSRINLLASASNIIWALPS</sequence>
<dbReference type="GO" id="GO:0015074">
    <property type="term" value="P:DNA integration"/>
    <property type="evidence" value="ECO:0007669"/>
    <property type="project" value="InterPro"/>
</dbReference>